<feature type="signal peptide" evidence="1">
    <location>
        <begin position="1"/>
        <end position="16"/>
    </location>
</feature>
<sequence>MALCFSRSSWMVPACGSRVALIGVAWLQHGSLPCASLWVISWDSMTYGSHLKYSDSYSLILHCKATLGVPRLVPFGEGLVFGKVDQGRTPTPTWGGLVIVAVWAASWSGRLFLHTRLLLFVVWPFTLRAPYLARSKLEAAPYHSELCIPDMARL</sequence>
<evidence type="ECO:0000256" key="1">
    <source>
        <dbReference type="SAM" id="SignalP"/>
    </source>
</evidence>
<comment type="caution">
    <text evidence="2">The sequence shown here is derived from an EMBL/GenBank/DDBJ whole genome shotgun (WGS) entry which is preliminary data.</text>
</comment>
<evidence type="ECO:0008006" key="4">
    <source>
        <dbReference type="Google" id="ProtNLM"/>
    </source>
</evidence>
<proteinExistence type="predicted"/>
<dbReference type="Proteomes" id="UP001367508">
    <property type="component" value="Unassembled WGS sequence"/>
</dbReference>
<dbReference type="AlphaFoldDB" id="A0AAN9KP17"/>
<protein>
    <recommendedName>
        <fullName evidence="4">Secreted protein</fullName>
    </recommendedName>
</protein>
<feature type="chain" id="PRO_5042973735" description="Secreted protein" evidence="1">
    <location>
        <begin position="17"/>
        <end position="154"/>
    </location>
</feature>
<keyword evidence="3" id="KW-1185">Reference proteome</keyword>
<reference evidence="2 3" key="1">
    <citation type="submission" date="2024-01" db="EMBL/GenBank/DDBJ databases">
        <title>The genomes of 5 underutilized Papilionoideae crops provide insights into root nodulation and disease resistanc.</title>
        <authorList>
            <person name="Jiang F."/>
        </authorList>
    </citation>
    <scope>NUCLEOTIDE SEQUENCE [LARGE SCALE GENOMIC DNA]</scope>
    <source>
        <strain evidence="2">LVBAO_FW01</strain>
        <tissue evidence="2">Leaves</tissue>
    </source>
</reference>
<gene>
    <name evidence="2" type="ORF">VNO77_31209</name>
</gene>
<name>A0AAN9KP17_CANGL</name>
<evidence type="ECO:0000313" key="3">
    <source>
        <dbReference type="Proteomes" id="UP001367508"/>
    </source>
</evidence>
<organism evidence="2 3">
    <name type="scientific">Canavalia gladiata</name>
    <name type="common">Sword bean</name>
    <name type="synonym">Dolichos gladiatus</name>
    <dbReference type="NCBI Taxonomy" id="3824"/>
    <lineage>
        <taxon>Eukaryota</taxon>
        <taxon>Viridiplantae</taxon>
        <taxon>Streptophyta</taxon>
        <taxon>Embryophyta</taxon>
        <taxon>Tracheophyta</taxon>
        <taxon>Spermatophyta</taxon>
        <taxon>Magnoliopsida</taxon>
        <taxon>eudicotyledons</taxon>
        <taxon>Gunneridae</taxon>
        <taxon>Pentapetalae</taxon>
        <taxon>rosids</taxon>
        <taxon>fabids</taxon>
        <taxon>Fabales</taxon>
        <taxon>Fabaceae</taxon>
        <taxon>Papilionoideae</taxon>
        <taxon>50 kb inversion clade</taxon>
        <taxon>NPAAA clade</taxon>
        <taxon>indigoferoid/millettioid clade</taxon>
        <taxon>Phaseoleae</taxon>
        <taxon>Canavalia</taxon>
    </lineage>
</organism>
<dbReference type="EMBL" id="JAYMYQ010000007">
    <property type="protein sequence ID" value="KAK7321057.1"/>
    <property type="molecule type" value="Genomic_DNA"/>
</dbReference>
<accession>A0AAN9KP17</accession>
<evidence type="ECO:0000313" key="2">
    <source>
        <dbReference type="EMBL" id="KAK7321057.1"/>
    </source>
</evidence>
<keyword evidence="1" id="KW-0732">Signal</keyword>